<comment type="caution">
    <text evidence="3">The sequence shown here is derived from an EMBL/GenBank/DDBJ whole genome shotgun (WGS) entry which is preliminary data.</text>
</comment>
<accession>A0AAW0NDF2</accession>
<organism evidence="3 4">
    <name type="scientific">Mugilogobius chulae</name>
    <name type="common">yellowstripe goby</name>
    <dbReference type="NCBI Taxonomy" id="88201"/>
    <lineage>
        <taxon>Eukaryota</taxon>
        <taxon>Metazoa</taxon>
        <taxon>Chordata</taxon>
        <taxon>Craniata</taxon>
        <taxon>Vertebrata</taxon>
        <taxon>Euteleostomi</taxon>
        <taxon>Actinopterygii</taxon>
        <taxon>Neopterygii</taxon>
        <taxon>Teleostei</taxon>
        <taxon>Neoteleostei</taxon>
        <taxon>Acanthomorphata</taxon>
        <taxon>Gobiaria</taxon>
        <taxon>Gobiiformes</taxon>
        <taxon>Gobioidei</taxon>
        <taxon>Gobiidae</taxon>
        <taxon>Gobionellinae</taxon>
        <taxon>Mugilogobius</taxon>
    </lineage>
</organism>
<dbReference type="Proteomes" id="UP001460270">
    <property type="component" value="Unassembled WGS sequence"/>
</dbReference>
<dbReference type="InterPro" id="IPR036705">
    <property type="entry name" value="Ribosyl_crysJ1_sf"/>
</dbReference>
<dbReference type="EMBL" id="JBBPFD010000014">
    <property type="protein sequence ID" value="KAK7898320.1"/>
    <property type="molecule type" value="Genomic_DNA"/>
</dbReference>
<feature type="region of interest" description="Disordered" evidence="2">
    <location>
        <begin position="619"/>
        <end position="647"/>
    </location>
</feature>
<dbReference type="InterPro" id="IPR050792">
    <property type="entry name" value="ADP-ribosylglycohydrolase"/>
</dbReference>
<evidence type="ECO:0008006" key="5">
    <source>
        <dbReference type="Google" id="ProtNLM"/>
    </source>
</evidence>
<evidence type="ECO:0000256" key="1">
    <source>
        <dbReference type="ARBA" id="ARBA00010702"/>
    </source>
</evidence>
<evidence type="ECO:0000313" key="4">
    <source>
        <dbReference type="Proteomes" id="UP001460270"/>
    </source>
</evidence>
<evidence type="ECO:0000256" key="2">
    <source>
        <dbReference type="SAM" id="MobiDB-lite"/>
    </source>
</evidence>
<dbReference type="PANTHER" id="PTHR16222">
    <property type="entry name" value="ADP-RIBOSYLGLYCOHYDROLASE"/>
    <property type="match status" value="1"/>
</dbReference>
<gene>
    <name evidence="3" type="ORF">WMY93_019173</name>
</gene>
<protein>
    <recommendedName>
        <fullName evidence="5">ADP-ribosylarginine hydrolase</fullName>
    </recommendedName>
</protein>
<dbReference type="AlphaFoldDB" id="A0AAW0NDF2"/>
<feature type="compositionally biased region" description="Basic and acidic residues" evidence="2">
    <location>
        <begin position="619"/>
        <end position="640"/>
    </location>
</feature>
<dbReference type="Gene3D" id="1.10.4080.10">
    <property type="entry name" value="ADP-ribosylation/Crystallin J1"/>
    <property type="match status" value="1"/>
</dbReference>
<dbReference type="SUPFAM" id="SSF101478">
    <property type="entry name" value="ADP-ribosylglycohydrolase"/>
    <property type="match status" value="1"/>
</dbReference>
<comment type="similarity">
    <text evidence="1">Belongs to the ADP-ribosylglycohydrolase family.</text>
</comment>
<dbReference type="Pfam" id="PF03747">
    <property type="entry name" value="ADP_ribosyl_GH"/>
    <property type="match status" value="1"/>
</dbReference>
<evidence type="ECO:0000313" key="3">
    <source>
        <dbReference type="EMBL" id="KAK7898320.1"/>
    </source>
</evidence>
<name>A0AAW0NDF2_9GOBI</name>
<proteinExistence type="inferred from homology"/>
<sequence length="647" mass="72884">MEKFKAGMVLGAVGDALGTRRVAGKAASQGRKIDTGRRYYWCLEDLYRELVRVYVNAMVCLQGRVPDPATVEGCVHLKPHNYLLAWHTPFNEKGSGFGAAAKAMCVGMRYWQPERLDNLVEVSIESGRMTHNHPTGFLGSLTTALFASFAIQGKPLVSWGRELMTVIPKAEEYCRKTIRHMAGESPGTGLIAGCLFGLMHGLGSVPSGLYQDVDRRERLEELGAALYTAASAEKCLDKPIFQKTTSRNPSATFLKKLIRSHDYHPVVRDILENLLFYLTKELPGLKNTLNSMINKNKDTLDSKVQLNSKNNTFKITQTEGELIADSKIPRRLTSFQLLQSKFSRTTPKPPVTHQREVGTLSINKTTSMNSLSKDLEMDRLKKDQKVCTKTGGKVKDVLAKFVQVELKQKGQDKKTPIKLRNIGRGGLLSCLMERFEDVAKVRKVVDLKCAPVTPKTRILVTNNVKEMVASHEKAKCAKTDGKKATKVNKTKLKIKVDEEKHVHDLTKGHLDVENVHTRQEEFAENAEKDCLNEKSEKNLVEYVEKDHLDEAKELTDATRQEDSAKYANEDHFDEATKLTDHFDVENIEIEATRQKEFAENVEKDHLDVQKREKKLDEYVEKDNLGKAKELTDVTRQEDSAKTPTNTI</sequence>
<keyword evidence="4" id="KW-1185">Reference proteome</keyword>
<reference evidence="4" key="1">
    <citation type="submission" date="2024-04" db="EMBL/GenBank/DDBJ databases">
        <title>Salinicola lusitanus LLJ914,a marine bacterium isolated from the Okinawa Trough.</title>
        <authorList>
            <person name="Li J."/>
        </authorList>
    </citation>
    <scope>NUCLEOTIDE SEQUENCE [LARGE SCALE GENOMIC DNA]</scope>
</reference>
<dbReference type="InterPro" id="IPR005502">
    <property type="entry name" value="Ribosyl_crysJ1"/>
</dbReference>
<dbReference type="PANTHER" id="PTHR16222:SF23">
    <property type="entry name" value="INACTIVE ADP-RIBOSYLTRANSFERASE ARH2"/>
    <property type="match status" value="1"/>
</dbReference>